<dbReference type="InterPro" id="IPR001296">
    <property type="entry name" value="Glyco_trans_1"/>
</dbReference>
<sequence length="378" mass="42688">MKIAFYAGTYVRDKDGAVRSMYQLVSSFLKNGHEVAVWSPDVSEGGCGDERVVKLPSVPIPLYPDYKLGFYTSRTRHQLDEFGPDIIHIATPDIIGYNFLRYGRRHALPVGSVYHTDFPSYLQYYHLGFTEGPVWKYLRHFYNTCDAVFVPARDMKHKLEQKGITTVDMWSRGIDTRLFNTSRRSDELRASWGATGKTVIAYAGRFVWYKDIRVVMEVYDRFMSGPNASNVRFVMIGSGPEEDELKQRMPEAVFPGYLTGEALPEAYASSDLFLFPSRTDAFGNVVLEAFASGLPSVVSDEGGCKDLVRDADGGFVVTAGDSEQFYRSCERLVSEPGLYERYRNNALSFAGGRSWDVINGALIDRYHELVDAYGKARR</sequence>
<dbReference type="InterPro" id="IPR050194">
    <property type="entry name" value="Glycosyltransferase_grp1"/>
</dbReference>
<feature type="domain" description="Glycosyl transferase family 1" evidence="1">
    <location>
        <begin position="186"/>
        <end position="346"/>
    </location>
</feature>
<proteinExistence type="predicted"/>
<evidence type="ECO:0000259" key="1">
    <source>
        <dbReference type="Pfam" id="PF00534"/>
    </source>
</evidence>
<dbReference type="CDD" id="cd03814">
    <property type="entry name" value="GT4-like"/>
    <property type="match status" value="1"/>
</dbReference>
<protein>
    <submittedName>
        <fullName evidence="3">Glycosyltransferase family 1 protein</fullName>
    </submittedName>
</protein>
<dbReference type="InterPro" id="IPR028098">
    <property type="entry name" value="Glyco_trans_4-like_N"/>
</dbReference>
<organism evidence="3">
    <name type="scientific">Prosthecochloris aestuarii</name>
    <dbReference type="NCBI Taxonomy" id="1102"/>
    <lineage>
        <taxon>Bacteria</taxon>
        <taxon>Pseudomonadati</taxon>
        <taxon>Chlorobiota</taxon>
        <taxon>Chlorobiia</taxon>
        <taxon>Chlorobiales</taxon>
        <taxon>Chlorobiaceae</taxon>
        <taxon>Prosthecochloris</taxon>
    </lineage>
</organism>
<accession>A0A831WRP1</accession>
<dbReference type="PANTHER" id="PTHR45947:SF3">
    <property type="entry name" value="SULFOQUINOVOSYL TRANSFERASE SQD2"/>
    <property type="match status" value="1"/>
</dbReference>
<dbReference type="SUPFAM" id="SSF53756">
    <property type="entry name" value="UDP-Glycosyltransferase/glycogen phosphorylase"/>
    <property type="match status" value="1"/>
</dbReference>
<dbReference type="Pfam" id="PF13439">
    <property type="entry name" value="Glyco_transf_4"/>
    <property type="match status" value="1"/>
</dbReference>
<dbReference type="EMBL" id="DSBW01000102">
    <property type="protein sequence ID" value="HED30940.1"/>
    <property type="molecule type" value="Genomic_DNA"/>
</dbReference>
<gene>
    <name evidence="3" type="ORF">ENN50_04500</name>
</gene>
<dbReference type="PANTHER" id="PTHR45947">
    <property type="entry name" value="SULFOQUINOVOSYL TRANSFERASE SQD2"/>
    <property type="match status" value="1"/>
</dbReference>
<evidence type="ECO:0000259" key="2">
    <source>
        <dbReference type="Pfam" id="PF13439"/>
    </source>
</evidence>
<dbReference type="Proteomes" id="UP000886335">
    <property type="component" value="Unassembled WGS sequence"/>
</dbReference>
<dbReference type="AlphaFoldDB" id="A0A831WRP1"/>
<reference evidence="3" key="1">
    <citation type="journal article" date="2020" name="mSystems">
        <title>Genome- and Community-Level Interaction Insights into Carbon Utilization and Element Cycling Functions of Hydrothermarchaeota in Hydrothermal Sediment.</title>
        <authorList>
            <person name="Zhou Z."/>
            <person name="Liu Y."/>
            <person name="Xu W."/>
            <person name="Pan J."/>
            <person name="Luo Z.H."/>
            <person name="Li M."/>
        </authorList>
    </citation>
    <scope>NUCLEOTIDE SEQUENCE [LARGE SCALE GENOMIC DNA]</scope>
    <source>
        <strain evidence="3">SpSt-1181</strain>
    </source>
</reference>
<name>A0A831WRP1_PROAE</name>
<dbReference type="Gene3D" id="3.40.50.2000">
    <property type="entry name" value="Glycogen Phosphorylase B"/>
    <property type="match status" value="2"/>
</dbReference>
<comment type="caution">
    <text evidence="3">The sequence shown here is derived from an EMBL/GenBank/DDBJ whole genome shotgun (WGS) entry which is preliminary data.</text>
</comment>
<evidence type="ECO:0000313" key="3">
    <source>
        <dbReference type="EMBL" id="HED30940.1"/>
    </source>
</evidence>
<dbReference type="Pfam" id="PF00534">
    <property type="entry name" value="Glycos_transf_1"/>
    <property type="match status" value="1"/>
</dbReference>
<feature type="domain" description="Glycosyltransferase subfamily 4-like N-terminal" evidence="2">
    <location>
        <begin position="15"/>
        <end position="177"/>
    </location>
</feature>
<dbReference type="GO" id="GO:0016757">
    <property type="term" value="F:glycosyltransferase activity"/>
    <property type="evidence" value="ECO:0007669"/>
    <property type="project" value="InterPro"/>
</dbReference>